<feature type="transmembrane region" description="Helical" evidence="1">
    <location>
        <begin position="388"/>
        <end position="411"/>
    </location>
</feature>
<comment type="caution">
    <text evidence="2">The sequence shown here is derived from an EMBL/GenBank/DDBJ whole genome shotgun (WGS) entry which is preliminary data.</text>
</comment>
<evidence type="ECO:0000256" key="1">
    <source>
        <dbReference type="SAM" id="Phobius"/>
    </source>
</evidence>
<name>A0AAW1IJL9_SAPOF</name>
<dbReference type="EMBL" id="JBDFQZ010000009">
    <property type="protein sequence ID" value="KAK9689625.1"/>
    <property type="molecule type" value="Genomic_DNA"/>
</dbReference>
<keyword evidence="3" id="KW-1185">Reference proteome</keyword>
<dbReference type="AlphaFoldDB" id="A0AAW1IJL9"/>
<evidence type="ECO:0000313" key="3">
    <source>
        <dbReference type="Proteomes" id="UP001443914"/>
    </source>
</evidence>
<keyword evidence="1" id="KW-0812">Transmembrane</keyword>
<sequence>MASMYFPQYKDELFYRYFNRLSEYVSRCRYPYQTWELCHVVYNGLNEKTADHVDSLSRGRFIDEFSYEEKWELFQYLANDTEEWERYNSLSIQPQPLYSDALNCHDSSYMSTEDMICAFMSDVDSSSANVIPSSCEANLVSQDLEDRVEQVTNHFDMRVTQDELDFYYNKGKIEHANAQTDEFYDPLSLEPNVNHSYKECDIDSDDEGFWDDDDEDGCNLIHSLPSPLVFMSNDSSCDVGETIYVEGDSSIHSVLSEDSMFKDLLNIIEEDPHEEVLIEVSEGNVEVVEVLSEVGEHTTVPIESEGMSINFQERRVKDDEKVQHDDLLDILPQSHELPTTRLKETDKVRPPYMFSFPYLLLPMGSLSYKESYRDLVASLEQYRGSDKFWLLAFTSFVHVLFQLILSCYCYFTDSFASMFDRLLRALSCSSLDLTNG</sequence>
<organism evidence="2 3">
    <name type="scientific">Saponaria officinalis</name>
    <name type="common">Common soapwort</name>
    <name type="synonym">Lychnis saponaria</name>
    <dbReference type="NCBI Taxonomy" id="3572"/>
    <lineage>
        <taxon>Eukaryota</taxon>
        <taxon>Viridiplantae</taxon>
        <taxon>Streptophyta</taxon>
        <taxon>Embryophyta</taxon>
        <taxon>Tracheophyta</taxon>
        <taxon>Spermatophyta</taxon>
        <taxon>Magnoliopsida</taxon>
        <taxon>eudicotyledons</taxon>
        <taxon>Gunneridae</taxon>
        <taxon>Pentapetalae</taxon>
        <taxon>Caryophyllales</taxon>
        <taxon>Caryophyllaceae</taxon>
        <taxon>Caryophylleae</taxon>
        <taxon>Saponaria</taxon>
    </lineage>
</organism>
<proteinExistence type="predicted"/>
<keyword evidence="1" id="KW-0472">Membrane</keyword>
<dbReference type="Proteomes" id="UP001443914">
    <property type="component" value="Unassembled WGS sequence"/>
</dbReference>
<accession>A0AAW1IJL9</accession>
<keyword evidence="1" id="KW-1133">Transmembrane helix</keyword>
<protein>
    <submittedName>
        <fullName evidence="2">Uncharacterized protein</fullName>
    </submittedName>
</protein>
<reference evidence="2" key="1">
    <citation type="submission" date="2024-03" db="EMBL/GenBank/DDBJ databases">
        <title>WGS assembly of Saponaria officinalis var. Norfolk2.</title>
        <authorList>
            <person name="Jenkins J."/>
            <person name="Shu S."/>
            <person name="Grimwood J."/>
            <person name="Barry K."/>
            <person name="Goodstein D."/>
            <person name="Schmutz J."/>
            <person name="Leebens-Mack J."/>
            <person name="Osbourn A."/>
        </authorList>
    </citation>
    <scope>NUCLEOTIDE SEQUENCE [LARGE SCALE GENOMIC DNA]</scope>
    <source>
        <strain evidence="2">JIC</strain>
    </source>
</reference>
<gene>
    <name evidence="2" type="ORF">RND81_09G071900</name>
</gene>
<evidence type="ECO:0000313" key="2">
    <source>
        <dbReference type="EMBL" id="KAK9689625.1"/>
    </source>
</evidence>